<dbReference type="GO" id="GO:0003700">
    <property type="term" value="F:DNA-binding transcription factor activity"/>
    <property type="evidence" value="ECO:0007669"/>
    <property type="project" value="TreeGrafter"/>
</dbReference>
<dbReference type="InterPro" id="IPR036271">
    <property type="entry name" value="Tet_transcr_reg_TetR-rel_C_sf"/>
</dbReference>
<dbReference type="AlphaFoldDB" id="A0A975P565"/>
<sequence>MTGERRKFRREGEERRRDALISAALDLISEGGPGSATVRAIADRAGVTPGLIRHYFQSKEELTREAYRALMQRMNSDNATVLDQAPADPRARLADYVAAALRPPVLDPRRMGLWAGFIHQVRRDADMAAVHAETYLGYRDTLQGLIAALPAPNDPTRHRAMAIACNGVIDGLWLEGCALPSAFAPGELEQIALQAVGAITGHDLLPYLSPTDGAPLPESAP</sequence>
<evidence type="ECO:0000313" key="7">
    <source>
        <dbReference type="EMBL" id="QWK89849.1"/>
    </source>
</evidence>
<dbReference type="InterPro" id="IPR009057">
    <property type="entry name" value="Homeodomain-like_sf"/>
</dbReference>
<proteinExistence type="predicted"/>
<dbReference type="PROSITE" id="PS50977">
    <property type="entry name" value="HTH_TETR_2"/>
    <property type="match status" value="1"/>
</dbReference>
<keyword evidence="4" id="KW-0804">Transcription</keyword>
<dbReference type="InterPro" id="IPR001647">
    <property type="entry name" value="HTH_TetR"/>
</dbReference>
<evidence type="ECO:0000256" key="1">
    <source>
        <dbReference type="ARBA" id="ARBA00022491"/>
    </source>
</evidence>
<dbReference type="PANTHER" id="PTHR30055:SF228">
    <property type="entry name" value="TRANSCRIPTIONAL REGULATOR-RELATED"/>
    <property type="match status" value="1"/>
</dbReference>
<feature type="DNA-binding region" description="H-T-H motif" evidence="5">
    <location>
        <begin position="37"/>
        <end position="56"/>
    </location>
</feature>
<keyword evidence="3 5" id="KW-0238">DNA-binding</keyword>
<evidence type="ECO:0000256" key="3">
    <source>
        <dbReference type="ARBA" id="ARBA00023125"/>
    </source>
</evidence>
<evidence type="ECO:0000256" key="4">
    <source>
        <dbReference type="ARBA" id="ARBA00023163"/>
    </source>
</evidence>
<evidence type="ECO:0000259" key="6">
    <source>
        <dbReference type="PROSITE" id="PS50977"/>
    </source>
</evidence>
<dbReference type="Proteomes" id="UP000679352">
    <property type="component" value="Chromosome"/>
</dbReference>
<name>A0A975P565_9RHOB</name>
<dbReference type="Gene3D" id="1.10.357.10">
    <property type="entry name" value="Tetracycline Repressor, domain 2"/>
    <property type="match status" value="1"/>
</dbReference>
<dbReference type="InterPro" id="IPR023772">
    <property type="entry name" value="DNA-bd_HTH_TetR-type_CS"/>
</dbReference>
<feature type="domain" description="HTH tetR-type" evidence="6">
    <location>
        <begin position="14"/>
        <end position="74"/>
    </location>
</feature>
<evidence type="ECO:0000256" key="5">
    <source>
        <dbReference type="PROSITE-ProRule" id="PRU00335"/>
    </source>
</evidence>
<keyword evidence="2" id="KW-0805">Transcription regulation</keyword>
<dbReference type="RefSeq" id="WP_215506170.1">
    <property type="nucleotide sequence ID" value="NZ_CP076361.1"/>
</dbReference>
<organism evidence="7 8">
    <name type="scientific">Gemmobacter fulvus</name>
    <dbReference type="NCBI Taxonomy" id="2840474"/>
    <lineage>
        <taxon>Bacteria</taxon>
        <taxon>Pseudomonadati</taxon>
        <taxon>Pseudomonadota</taxon>
        <taxon>Alphaproteobacteria</taxon>
        <taxon>Rhodobacterales</taxon>
        <taxon>Paracoccaceae</taxon>
        <taxon>Gemmobacter</taxon>
    </lineage>
</organism>
<dbReference type="KEGG" id="gfu:KM031_13545"/>
<dbReference type="EMBL" id="CP076361">
    <property type="protein sequence ID" value="QWK89849.1"/>
    <property type="molecule type" value="Genomic_DNA"/>
</dbReference>
<dbReference type="GO" id="GO:0000976">
    <property type="term" value="F:transcription cis-regulatory region binding"/>
    <property type="evidence" value="ECO:0007669"/>
    <property type="project" value="TreeGrafter"/>
</dbReference>
<dbReference type="PROSITE" id="PS01081">
    <property type="entry name" value="HTH_TETR_1"/>
    <property type="match status" value="1"/>
</dbReference>
<reference evidence="7" key="1">
    <citation type="submission" date="2021-06" db="EMBL/GenBank/DDBJ databases">
        <title>Direct submission.</title>
        <authorList>
            <person name="Lee C.-S."/>
            <person name="Jin L."/>
        </authorList>
    </citation>
    <scope>NUCLEOTIDE SEQUENCE</scope>
    <source>
        <strain evidence="7">Con5</strain>
    </source>
</reference>
<keyword evidence="8" id="KW-1185">Reference proteome</keyword>
<dbReference type="PRINTS" id="PR00455">
    <property type="entry name" value="HTHTETR"/>
</dbReference>
<dbReference type="SUPFAM" id="SSF48498">
    <property type="entry name" value="Tetracyclin repressor-like, C-terminal domain"/>
    <property type="match status" value="1"/>
</dbReference>
<evidence type="ECO:0000313" key="8">
    <source>
        <dbReference type="Proteomes" id="UP000679352"/>
    </source>
</evidence>
<dbReference type="Pfam" id="PF13977">
    <property type="entry name" value="TetR_C_6"/>
    <property type="match status" value="1"/>
</dbReference>
<dbReference type="SUPFAM" id="SSF46689">
    <property type="entry name" value="Homeodomain-like"/>
    <property type="match status" value="1"/>
</dbReference>
<protein>
    <submittedName>
        <fullName evidence="7">TetR/AcrR family transcriptional regulator</fullName>
    </submittedName>
</protein>
<gene>
    <name evidence="7" type="ORF">KM031_13545</name>
</gene>
<dbReference type="Pfam" id="PF00440">
    <property type="entry name" value="TetR_N"/>
    <property type="match status" value="1"/>
</dbReference>
<dbReference type="InterPro" id="IPR050109">
    <property type="entry name" value="HTH-type_TetR-like_transc_reg"/>
</dbReference>
<evidence type="ECO:0000256" key="2">
    <source>
        <dbReference type="ARBA" id="ARBA00023015"/>
    </source>
</evidence>
<dbReference type="PANTHER" id="PTHR30055">
    <property type="entry name" value="HTH-TYPE TRANSCRIPTIONAL REGULATOR RUTR"/>
    <property type="match status" value="1"/>
</dbReference>
<accession>A0A975P565</accession>
<keyword evidence="1" id="KW-0678">Repressor</keyword>
<dbReference type="InterPro" id="IPR039538">
    <property type="entry name" value="BetI_C"/>
</dbReference>